<sequence>MTGLSFRVVAFCPCSSLAALLVPLTCRFECFILTIYYCDVRLMLRSKWTFNLHADAYVTTTRPLSFTSPSSRTYEYYLHDDGMFGCSTQSFDIPFASQTSRSSDVPTITPVIHLISPPSD</sequence>
<dbReference type="RefSeq" id="XP_060323144.1">
    <property type="nucleotide sequence ID" value="XM_060466342.1"/>
</dbReference>
<accession>A0AA39JCZ9</accession>
<name>A0AA39JCZ9_ARMTA</name>
<organism evidence="1 2">
    <name type="scientific">Armillaria tabescens</name>
    <name type="common">Ringless honey mushroom</name>
    <name type="synonym">Agaricus tabescens</name>
    <dbReference type="NCBI Taxonomy" id="1929756"/>
    <lineage>
        <taxon>Eukaryota</taxon>
        <taxon>Fungi</taxon>
        <taxon>Dikarya</taxon>
        <taxon>Basidiomycota</taxon>
        <taxon>Agaricomycotina</taxon>
        <taxon>Agaricomycetes</taxon>
        <taxon>Agaricomycetidae</taxon>
        <taxon>Agaricales</taxon>
        <taxon>Marasmiineae</taxon>
        <taxon>Physalacriaceae</taxon>
        <taxon>Desarmillaria</taxon>
    </lineage>
</organism>
<gene>
    <name evidence="1" type="ORF">EV420DRAFT_1202714</name>
</gene>
<keyword evidence="2" id="KW-1185">Reference proteome</keyword>
<dbReference type="Proteomes" id="UP001175211">
    <property type="component" value="Unassembled WGS sequence"/>
</dbReference>
<dbReference type="GeneID" id="85349890"/>
<dbReference type="AlphaFoldDB" id="A0AA39JCZ9"/>
<evidence type="ECO:0000313" key="2">
    <source>
        <dbReference type="Proteomes" id="UP001175211"/>
    </source>
</evidence>
<evidence type="ECO:0000313" key="1">
    <source>
        <dbReference type="EMBL" id="KAK0439074.1"/>
    </source>
</evidence>
<dbReference type="EMBL" id="JAUEPS010000090">
    <property type="protein sequence ID" value="KAK0439074.1"/>
    <property type="molecule type" value="Genomic_DNA"/>
</dbReference>
<proteinExistence type="predicted"/>
<protein>
    <submittedName>
        <fullName evidence="1">Uncharacterized protein</fullName>
    </submittedName>
</protein>
<reference evidence="1" key="1">
    <citation type="submission" date="2023-06" db="EMBL/GenBank/DDBJ databases">
        <authorList>
            <consortium name="Lawrence Berkeley National Laboratory"/>
            <person name="Ahrendt S."/>
            <person name="Sahu N."/>
            <person name="Indic B."/>
            <person name="Wong-Bajracharya J."/>
            <person name="Merenyi Z."/>
            <person name="Ke H.-M."/>
            <person name="Monk M."/>
            <person name="Kocsube S."/>
            <person name="Drula E."/>
            <person name="Lipzen A."/>
            <person name="Balint B."/>
            <person name="Henrissat B."/>
            <person name="Andreopoulos B."/>
            <person name="Martin F.M."/>
            <person name="Harder C.B."/>
            <person name="Rigling D."/>
            <person name="Ford K.L."/>
            <person name="Foster G.D."/>
            <person name="Pangilinan J."/>
            <person name="Papanicolaou A."/>
            <person name="Barry K."/>
            <person name="LaButti K."/>
            <person name="Viragh M."/>
            <person name="Koriabine M."/>
            <person name="Yan M."/>
            <person name="Riley R."/>
            <person name="Champramary S."/>
            <person name="Plett K.L."/>
            <person name="Tsai I.J."/>
            <person name="Slot J."/>
            <person name="Sipos G."/>
            <person name="Plett J."/>
            <person name="Nagy L.G."/>
            <person name="Grigoriev I.V."/>
        </authorList>
    </citation>
    <scope>NUCLEOTIDE SEQUENCE</scope>
    <source>
        <strain evidence="1">CCBAS 213</strain>
    </source>
</reference>
<comment type="caution">
    <text evidence="1">The sequence shown here is derived from an EMBL/GenBank/DDBJ whole genome shotgun (WGS) entry which is preliminary data.</text>
</comment>